<dbReference type="EMBL" id="SLXQ01000013">
    <property type="protein sequence ID" value="TCP46742.1"/>
    <property type="molecule type" value="Genomic_DNA"/>
</dbReference>
<dbReference type="GO" id="GO:0005829">
    <property type="term" value="C:cytosol"/>
    <property type="evidence" value="ECO:0007669"/>
    <property type="project" value="TreeGrafter"/>
</dbReference>
<dbReference type="HAMAP" id="MF_01077">
    <property type="entry name" value="RimP"/>
    <property type="match status" value="1"/>
</dbReference>
<comment type="caution">
    <text evidence="6">The sequence shown here is derived from an EMBL/GenBank/DDBJ whole genome shotgun (WGS) entry which is preliminary data.</text>
</comment>
<dbReference type="RefSeq" id="WP_243659172.1">
    <property type="nucleotide sequence ID" value="NZ_SLXQ01000013.1"/>
</dbReference>
<evidence type="ECO:0000256" key="4">
    <source>
        <dbReference type="SAM" id="MobiDB-lite"/>
    </source>
</evidence>
<comment type="function">
    <text evidence="3">Required for maturation of 30S ribosomal subunits.</text>
</comment>
<accession>A0A4R2QCH7</accession>
<feature type="compositionally biased region" description="Gly residues" evidence="4">
    <location>
        <begin position="187"/>
        <end position="197"/>
    </location>
</feature>
<evidence type="ECO:0000256" key="1">
    <source>
        <dbReference type="ARBA" id="ARBA00022490"/>
    </source>
</evidence>
<evidence type="ECO:0000256" key="2">
    <source>
        <dbReference type="ARBA" id="ARBA00022517"/>
    </source>
</evidence>
<organism evidence="6 7">
    <name type="scientific">Tamaricihabitans halophyticus</name>
    <dbReference type="NCBI Taxonomy" id="1262583"/>
    <lineage>
        <taxon>Bacteria</taxon>
        <taxon>Bacillati</taxon>
        <taxon>Actinomycetota</taxon>
        <taxon>Actinomycetes</taxon>
        <taxon>Pseudonocardiales</taxon>
        <taxon>Pseudonocardiaceae</taxon>
        <taxon>Tamaricihabitans</taxon>
    </lineage>
</organism>
<evidence type="ECO:0000259" key="5">
    <source>
        <dbReference type="Pfam" id="PF02576"/>
    </source>
</evidence>
<dbReference type="SUPFAM" id="SSF75420">
    <property type="entry name" value="YhbC-like, N-terminal domain"/>
    <property type="match status" value="1"/>
</dbReference>
<evidence type="ECO:0000313" key="6">
    <source>
        <dbReference type="EMBL" id="TCP46742.1"/>
    </source>
</evidence>
<dbReference type="GO" id="GO:0000028">
    <property type="term" value="P:ribosomal small subunit assembly"/>
    <property type="evidence" value="ECO:0007669"/>
    <property type="project" value="TreeGrafter"/>
</dbReference>
<dbReference type="Gene3D" id="3.30.300.70">
    <property type="entry name" value="RimP-like superfamily, N-terminal"/>
    <property type="match status" value="1"/>
</dbReference>
<gene>
    <name evidence="3" type="primary">rimP</name>
    <name evidence="6" type="ORF">EV191_11318</name>
</gene>
<dbReference type="InterPro" id="IPR028989">
    <property type="entry name" value="RimP_N"/>
</dbReference>
<dbReference type="PANTHER" id="PTHR33867">
    <property type="entry name" value="RIBOSOME MATURATION FACTOR RIMP"/>
    <property type="match status" value="1"/>
</dbReference>
<keyword evidence="1 3" id="KW-0963">Cytoplasm</keyword>
<sequence>MTGQQREGASARGAKAIAAELEPVVASAVRGAGYELEELDVQQAGRRRLVKVIIDVTDDRAAAGAEGVGLDEIAEVSRAVSTALDADDGLFAGAYTLEVTSPGVDRPLTKPKHWRRARLRLVKVKLADGNAFTARVGNAELDPAGGVELLRDGKLGRLGYAEIERAVVEVEFREPPAAEIARITDSGGTGQGAGEGSGVEKEES</sequence>
<evidence type="ECO:0000313" key="7">
    <source>
        <dbReference type="Proteomes" id="UP000294911"/>
    </source>
</evidence>
<dbReference type="PANTHER" id="PTHR33867:SF1">
    <property type="entry name" value="RIBOSOME MATURATION FACTOR RIMP"/>
    <property type="match status" value="1"/>
</dbReference>
<keyword evidence="7" id="KW-1185">Reference proteome</keyword>
<evidence type="ECO:0000256" key="3">
    <source>
        <dbReference type="HAMAP-Rule" id="MF_01077"/>
    </source>
</evidence>
<dbReference type="Proteomes" id="UP000294911">
    <property type="component" value="Unassembled WGS sequence"/>
</dbReference>
<dbReference type="NCBIfam" id="NF000930">
    <property type="entry name" value="PRK00092.2-2"/>
    <property type="match status" value="1"/>
</dbReference>
<dbReference type="InterPro" id="IPR003728">
    <property type="entry name" value="Ribosome_maturation_RimP"/>
</dbReference>
<dbReference type="InterPro" id="IPR035956">
    <property type="entry name" value="RimP_N_sf"/>
</dbReference>
<feature type="domain" description="Ribosome maturation factor RimP N-terminal" evidence="5">
    <location>
        <begin position="25"/>
        <end position="105"/>
    </location>
</feature>
<comment type="similarity">
    <text evidence="3">Belongs to the RimP family.</text>
</comment>
<name>A0A4R2QCH7_9PSEU</name>
<dbReference type="AlphaFoldDB" id="A0A4R2QCH7"/>
<dbReference type="Pfam" id="PF02576">
    <property type="entry name" value="RimP_N"/>
    <property type="match status" value="1"/>
</dbReference>
<comment type="subcellular location">
    <subcellularLocation>
        <location evidence="3">Cytoplasm</location>
    </subcellularLocation>
</comment>
<reference evidence="6 7" key="1">
    <citation type="submission" date="2019-03" db="EMBL/GenBank/DDBJ databases">
        <title>Genomic Encyclopedia of Type Strains, Phase IV (KMG-IV): sequencing the most valuable type-strain genomes for metagenomic binning, comparative biology and taxonomic classification.</title>
        <authorList>
            <person name="Goeker M."/>
        </authorList>
    </citation>
    <scope>NUCLEOTIDE SEQUENCE [LARGE SCALE GENOMIC DNA]</scope>
    <source>
        <strain evidence="6 7">DSM 45765</strain>
    </source>
</reference>
<dbReference type="GO" id="GO:0006412">
    <property type="term" value="P:translation"/>
    <property type="evidence" value="ECO:0007669"/>
    <property type="project" value="TreeGrafter"/>
</dbReference>
<keyword evidence="2 3" id="KW-0690">Ribosome biogenesis</keyword>
<feature type="region of interest" description="Disordered" evidence="4">
    <location>
        <begin position="179"/>
        <end position="204"/>
    </location>
</feature>
<protein>
    <recommendedName>
        <fullName evidence="3">Ribosome maturation factor RimP</fullName>
    </recommendedName>
</protein>
<proteinExistence type="inferred from homology"/>